<dbReference type="InterPro" id="IPR025943">
    <property type="entry name" value="Sigma_54_int_dom_ATP-bd_2"/>
</dbReference>
<dbReference type="InterPro" id="IPR025662">
    <property type="entry name" value="Sigma_54_int_dom_ATP-bd_1"/>
</dbReference>
<accession>A0A1M6L7F2</accession>
<reference evidence="10" key="1">
    <citation type="submission" date="2016-11" db="EMBL/GenBank/DDBJ databases">
        <authorList>
            <person name="Varghese N."/>
            <person name="Submissions S."/>
        </authorList>
    </citation>
    <scope>NUCLEOTIDE SEQUENCE [LARGE SCALE GENOMIC DNA]</scope>
    <source>
        <strain evidence="10">DSM 16219</strain>
    </source>
</reference>
<dbReference type="GO" id="GO:0005524">
    <property type="term" value="F:ATP binding"/>
    <property type="evidence" value="ECO:0007669"/>
    <property type="project" value="UniProtKB-KW"/>
</dbReference>
<sequence>MAKEKEPQDPLELLEKVTQERDALLTVFLEIEDGYVECDLAGYTQYFNPALCRIVGYPPREMKGMGYKSYLDKENAQQVFRVFNEVYLTGQPKKAFNYEITRKDGSKSVVEISITLRRNKEGEPDGYRCIMRDVTDRRKAEMELARHKTRLEAIFRSVKDAIVTVDQDLKVIDANKAAENICGIATNDIKDNPFAMCPTECCQACRDVLAETLKRKTAIREFQVECNHKQRPQQKVSLSSAPLESQDGEFLGAVLVIRDITRLVDLERELQERNQFHNIIGASHKMQAVYQLLENLADFETTVLITGESGTGKELVAKALHHTGSRAFKPFVSVNCSALAENLLESELFGHVKGAFTGAIRDYQGRFQAAHTGTLLLDEIGDISPRIQLKLLRVLQEREFERVGDVQPIKVDVRVIACTNQDLKEKVRLGEFREDLYYRLNVMEIKLPPLRERREDIPLLADHFTARFEKKFKVSIPGVSDKVMNAFMNYHWPGNVRELEHSIERATVLCRDKMISLEHIPGEIAEAYSLAGPRLKKQPAADEPNEILDALKRTGWNKAKAARLLGVSRKTIYRKMERYGIASPAEEV</sequence>
<evidence type="ECO:0000256" key="3">
    <source>
        <dbReference type="ARBA" id="ARBA00023015"/>
    </source>
</evidence>
<dbReference type="InterPro" id="IPR003593">
    <property type="entry name" value="AAA+_ATPase"/>
</dbReference>
<keyword evidence="1" id="KW-0547">Nucleotide-binding</keyword>
<feature type="domain" description="Sigma-54 factor interaction" evidence="6">
    <location>
        <begin position="279"/>
        <end position="508"/>
    </location>
</feature>
<dbReference type="PROSITE" id="PS50113">
    <property type="entry name" value="PAC"/>
    <property type="match status" value="2"/>
</dbReference>
<dbReference type="FunFam" id="3.40.50.300:FF:000006">
    <property type="entry name" value="DNA-binding transcriptional regulator NtrC"/>
    <property type="match status" value="1"/>
</dbReference>
<dbReference type="SMART" id="SM00382">
    <property type="entry name" value="AAA"/>
    <property type="match status" value="1"/>
</dbReference>
<keyword evidence="5" id="KW-0804">Transcription</keyword>
<dbReference type="InterPro" id="IPR027417">
    <property type="entry name" value="P-loop_NTPase"/>
</dbReference>
<name>A0A1M6L7F2_9BACT</name>
<dbReference type="InterPro" id="IPR025944">
    <property type="entry name" value="Sigma_54_int_dom_CS"/>
</dbReference>
<dbReference type="AlphaFoldDB" id="A0A1M6L7F2"/>
<dbReference type="Pfam" id="PF00158">
    <property type="entry name" value="Sigma54_activat"/>
    <property type="match status" value="1"/>
</dbReference>
<dbReference type="SUPFAM" id="SSF55785">
    <property type="entry name" value="PYP-like sensor domain (PAS domain)"/>
    <property type="match status" value="2"/>
</dbReference>
<feature type="domain" description="PAC" evidence="8">
    <location>
        <begin position="220"/>
        <end position="272"/>
    </location>
</feature>
<keyword evidence="4" id="KW-0238">DNA-binding</keyword>
<dbReference type="Proteomes" id="UP000183994">
    <property type="component" value="Unassembled WGS sequence"/>
</dbReference>
<dbReference type="PANTHER" id="PTHR32071">
    <property type="entry name" value="TRANSCRIPTIONAL REGULATORY PROTEIN"/>
    <property type="match status" value="1"/>
</dbReference>
<dbReference type="Pfam" id="PF25601">
    <property type="entry name" value="AAA_lid_14"/>
    <property type="match status" value="1"/>
</dbReference>
<dbReference type="STRING" id="1121393.SAMN02745216_02054"/>
<dbReference type="InterPro" id="IPR009057">
    <property type="entry name" value="Homeodomain-like_sf"/>
</dbReference>
<dbReference type="PROSITE" id="PS00676">
    <property type="entry name" value="SIGMA54_INTERACT_2"/>
    <property type="match status" value="1"/>
</dbReference>
<dbReference type="Gene3D" id="3.30.450.20">
    <property type="entry name" value="PAS domain"/>
    <property type="match status" value="2"/>
</dbReference>
<dbReference type="InterPro" id="IPR000700">
    <property type="entry name" value="PAS-assoc_C"/>
</dbReference>
<dbReference type="PANTHER" id="PTHR32071:SF113">
    <property type="entry name" value="ALGINATE BIOSYNTHESIS TRANSCRIPTIONAL REGULATORY PROTEIN ALGB"/>
    <property type="match status" value="1"/>
</dbReference>
<dbReference type="PROSITE" id="PS50045">
    <property type="entry name" value="SIGMA54_INTERACT_4"/>
    <property type="match status" value="1"/>
</dbReference>
<dbReference type="InterPro" id="IPR000014">
    <property type="entry name" value="PAS"/>
</dbReference>
<dbReference type="InterPro" id="IPR001610">
    <property type="entry name" value="PAC"/>
</dbReference>
<evidence type="ECO:0000313" key="10">
    <source>
        <dbReference type="Proteomes" id="UP000183994"/>
    </source>
</evidence>
<dbReference type="SUPFAM" id="SSF52540">
    <property type="entry name" value="P-loop containing nucleoside triphosphate hydrolases"/>
    <property type="match status" value="1"/>
</dbReference>
<evidence type="ECO:0000259" key="7">
    <source>
        <dbReference type="PROSITE" id="PS50112"/>
    </source>
</evidence>
<evidence type="ECO:0000259" key="6">
    <source>
        <dbReference type="PROSITE" id="PS50045"/>
    </source>
</evidence>
<dbReference type="PRINTS" id="PR01590">
    <property type="entry name" value="HTHFIS"/>
</dbReference>
<evidence type="ECO:0000256" key="2">
    <source>
        <dbReference type="ARBA" id="ARBA00022840"/>
    </source>
</evidence>
<dbReference type="CDD" id="cd00130">
    <property type="entry name" value="PAS"/>
    <property type="match status" value="2"/>
</dbReference>
<dbReference type="InterPro" id="IPR035965">
    <property type="entry name" value="PAS-like_dom_sf"/>
</dbReference>
<evidence type="ECO:0000313" key="9">
    <source>
        <dbReference type="EMBL" id="SHJ67117.1"/>
    </source>
</evidence>
<dbReference type="Gene3D" id="3.40.50.300">
    <property type="entry name" value="P-loop containing nucleotide triphosphate hydrolases"/>
    <property type="match status" value="1"/>
</dbReference>
<evidence type="ECO:0000256" key="4">
    <source>
        <dbReference type="ARBA" id="ARBA00023125"/>
    </source>
</evidence>
<dbReference type="NCBIfam" id="TIGR00229">
    <property type="entry name" value="sensory_box"/>
    <property type="match status" value="2"/>
</dbReference>
<dbReference type="PROSITE" id="PS50112">
    <property type="entry name" value="PAS"/>
    <property type="match status" value="2"/>
</dbReference>
<feature type="domain" description="PAS" evidence="7">
    <location>
        <begin position="147"/>
        <end position="189"/>
    </location>
</feature>
<dbReference type="EMBL" id="FQZU01000010">
    <property type="protein sequence ID" value="SHJ67117.1"/>
    <property type="molecule type" value="Genomic_DNA"/>
</dbReference>
<feature type="domain" description="PAC" evidence="8">
    <location>
        <begin position="94"/>
        <end position="146"/>
    </location>
</feature>
<keyword evidence="10" id="KW-1185">Reference proteome</keyword>
<dbReference type="GO" id="GO:0043565">
    <property type="term" value="F:sequence-specific DNA binding"/>
    <property type="evidence" value="ECO:0007669"/>
    <property type="project" value="InterPro"/>
</dbReference>
<dbReference type="SUPFAM" id="SSF46689">
    <property type="entry name" value="Homeodomain-like"/>
    <property type="match status" value="1"/>
</dbReference>
<organism evidence="9 10">
    <name type="scientific">Desulfatibacillum alkenivorans DSM 16219</name>
    <dbReference type="NCBI Taxonomy" id="1121393"/>
    <lineage>
        <taxon>Bacteria</taxon>
        <taxon>Pseudomonadati</taxon>
        <taxon>Thermodesulfobacteriota</taxon>
        <taxon>Desulfobacteria</taxon>
        <taxon>Desulfobacterales</taxon>
        <taxon>Desulfatibacillaceae</taxon>
        <taxon>Desulfatibacillum</taxon>
    </lineage>
</organism>
<dbReference type="SMART" id="SM00091">
    <property type="entry name" value="PAS"/>
    <property type="match status" value="2"/>
</dbReference>
<dbReference type="InterPro" id="IPR013656">
    <property type="entry name" value="PAS_4"/>
</dbReference>
<dbReference type="Pfam" id="PF02954">
    <property type="entry name" value="HTH_8"/>
    <property type="match status" value="1"/>
</dbReference>
<dbReference type="Gene3D" id="1.10.8.60">
    <property type="match status" value="1"/>
</dbReference>
<dbReference type="CDD" id="cd00009">
    <property type="entry name" value="AAA"/>
    <property type="match status" value="1"/>
</dbReference>
<protein>
    <submittedName>
        <fullName evidence="9">PAS domain S-box-containing protein</fullName>
    </submittedName>
</protein>
<dbReference type="OrthoDB" id="9763792at2"/>
<feature type="domain" description="PAS" evidence="7">
    <location>
        <begin position="20"/>
        <end position="90"/>
    </location>
</feature>
<dbReference type="InterPro" id="IPR058031">
    <property type="entry name" value="AAA_lid_NorR"/>
</dbReference>
<dbReference type="InterPro" id="IPR002078">
    <property type="entry name" value="Sigma_54_int"/>
</dbReference>
<dbReference type="InterPro" id="IPR002197">
    <property type="entry name" value="HTH_Fis"/>
</dbReference>
<dbReference type="SMART" id="SM00086">
    <property type="entry name" value="PAC"/>
    <property type="match status" value="2"/>
</dbReference>
<dbReference type="RefSeq" id="WP_073475481.1">
    <property type="nucleotide sequence ID" value="NZ_FQZU01000010.1"/>
</dbReference>
<evidence type="ECO:0000256" key="5">
    <source>
        <dbReference type="ARBA" id="ARBA00023163"/>
    </source>
</evidence>
<keyword evidence="2" id="KW-0067">ATP-binding</keyword>
<proteinExistence type="predicted"/>
<dbReference type="Pfam" id="PF08448">
    <property type="entry name" value="PAS_4"/>
    <property type="match status" value="1"/>
</dbReference>
<evidence type="ECO:0000259" key="8">
    <source>
        <dbReference type="PROSITE" id="PS50113"/>
    </source>
</evidence>
<dbReference type="Pfam" id="PF13426">
    <property type="entry name" value="PAS_9"/>
    <property type="match status" value="1"/>
</dbReference>
<dbReference type="PROSITE" id="PS00688">
    <property type="entry name" value="SIGMA54_INTERACT_3"/>
    <property type="match status" value="1"/>
</dbReference>
<dbReference type="Gene3D" id="1.10.10.60">
    <property type="entry name" value="Homeodomain-like"/>
    <property type="match status" value="1"/>
</dbReference>
<gene>
    <name evidence="9" type="ORF">SAMN02745216_02054</name>
</gene>
<dbReference type="PROSITE" id="PS00675">
    <property type="entry name" value="SIGMA54_INTERACT_1"/>
    <property type="match status" value="1"/>
</dbReference>
<dbReference type="GO" id="GO:0006355">
    <property type="term" value="P:regulation of DNA-templated transcription"/>
    <property type="evidence" value="ECO:0007669"/>
    <property type="project" value="InterPro"/>
</dbReference>
<keyword evidence="3" id="KW-0805">Transcription regulation</keyword>
<evidence type="ECO:0000256" key="1">
    <source>
        <dbReference type="ARBA" id="ARBA00022741"/>
    </source>
</evidence>